<proteinExistence type="predicted"/>
<dbReference type="RefSeq" id="XP_014160946.1">
    <property type="nucleotide sequence ID" value="XM_014305471.1"/>
</dbReference>
<feature type="compositionally biased region" description="Basic and acidic residues" evidence="1">
    <location>
        <begin position="291"/>
        <end position="308"/>
    </location>
</feature>
<feature type="non-terminal residue" evidence="2">
    <location>
        <position position="1"/>
    </location>
</feature>
<feature type="region of interest" description="Disordered" evidence="1">
    <location>
        <begin position="290"/>
        <end position="381"/>
    </location>
</feature>
<evidence type="ECO:0000313" key="2">
    <source>
        <dbReference type="EMBL" id="KNC87044.1"/>
    </source>
</evidence>
<dbReference type="eggNOG" id="ENOG502RXDH">
    <property type="taxonomic scope" value="Eukaryota"/>
</dbReference>
<evidence type="ECO:0000313" key="3">
    <source>
        <dbReference type="Proteomes" id="UP000054560"/>
    </source>
</evidence>
<name>A0A0L0GDQ8_9EUKA</name>
<dbReference type="OrthoDB" id="271898at2759"/>
<accession>A0A0L0GDQ8</accession>
<organism evidence="2 3">
    <name type="scientific">Sphaeroforma arctica JP610</name>
    <dbReference type="NCBI Taxonomy" id="667725"/>
    <lineage>
        <taxon>Eukaryota</taxon>
        <taxon>Ichthyosporea</taxon>
        <taxon>Ichthyophonida</taxon>
        <taxon>Sphaeroforma</taxon>
    </lineage>
</organism>
<reference evidence="2 3" key="1">
    <citation type="submission" date="2011-02" db="EMBL/GenBank/DDBJ databases">
        <title>The Genome Sequence of Sphaeroforma arctica JP610.</title>
        <authorList>
            <consortium name="The Broad Institute Genome Sequencing Platform"/>
            <person name="Russ C."/>
            <person name="Cuomo C."/>
            <person name="Young S.K."/>
            <person name="Zeng Q."/>
            <person name="Gargeya S."/>
            <person name="Alvarado L."/>
            <person name="Berlin A."/>
            <person name="Chapman S.B."/>
            <person name="Chen Z."/>
            <person name="Freedman E."/>
            <person name="Gellesch M."/>
            <person name="Goldberg J."/>
            <person name="Griggs A."/>
            <person name="Gujja S."/>
            <person name="Heilman E."/>
            <person name="Heiman D."/>
            <person name="Howarth C."/>
            <person name="Mehta T."/>
            <person name="Neiman D."/>
            <person name="Pearson M."/>
            <person name="Roberts A."/>
            <person name="Saif S."/>
            <person name="Shea T."/>
            <person name="Shenoy N."/>
            <person name="Sisk P."/>
            <person name="Stolte C."/>
            <person name="Sykes S."/>
            <person name="White J."/>
            <person name="Yandava C."/>
            <person name="Burger G."/>
            <person name="Gray M.W."/>
            <person name="Holland P.W.H."/>
            <person name="King N."/>
            <person name="Lang F.B.F."/>
            <person name="Roger A.J."/>
            <person name="Ruiz-Trillo I."/>
            <person name="Haas B."/>
            <person name="Nusbaum C."/>
            <person name="Birren B."/>
        </authorList>
    </citation>
    <scope>NUCLEOTIDE SEQUENCE [LARGE SCALE GENOMIC DNA]</scope>
    <source>
        <strain evidence="2 3">JP610</strain>
    </source>
</reference>
<evidence type="ECO:0000256" key="1">
    <source>
        <dbReference type="SAM" id="MobiDB-lite"/>
    </source>
</evidence>
<dbReference type="AlphaFoldDB" id="A0A0L0GDQ8"/>
<dbReference type="EMBL" id="KQ241624">
    <property type="protein sequence ID" value="KNC87044.1"/>
    <property type="molecule type" value="Genomic_DNA"/>
</dbReference>
<dbReference type="GeneID" id="25901294"/>
<keyword evidence="3" id="KW-1185">Reference proteome</keyword>
<feature type="compositionally biased region" description="Polar residues" evidence="1">
    <location>
        <begin position="320"/>
        <end position="339"/>
    </location>
</feature>
<dbReference type="Proteomes" id="UP000054560">
    <property type="component" value="Unassembled WGS sequence"/>
</dbReference>
<gene>
    <name evidence="2" type="ORF">SARC_00790</name>
</gene>
<sequence>NIPGEDAPALTCQRLPVRSEAVTYHDGHYSFLDSHRNLRLLNKGATLFAFCCKPGEALNKAELEIVDSVINITGFENEVEDNNVPVVDIYDGTEAQLYTVIITKVHYLLKDITLAEITPQFLASFEYHKACQPGGPKIWDEVPDDTTFRITKTLIPMVYDMTIQFKVHEVNDSDDLEKLSSLEPSMLIDRVIILERSKRSKNKTDATRKAKSILIYQEVSGGVHCMNITVGLNTSLPSFITPFIDGFGSFGSAEASQTAALTRTYLRKRAIAAGRKASMASMNDELQGVRLDSKSSENTGTEEHDTHGAAKVTVEVTGADGNTNNNSDEQNGKGNVQRSRSPELSEGYNTADNATSSSSDDFDSASEGDRSPEPNTPSEAQ</sequence>
<protein>
    <submittedName>
        <fullName evidence="2">Uncharacterized protein</fullName>
    </submittedName>
</protein>
<feature type="compositionally biased region" description="Low complexity" evidence="1">
    <location>
        <begin position="349"/>
        <end position="359"/>
    </location>
</feature>